<dbReference type="OrthoDB" id="6505030at2"/>
<name>A0A1I2UNX7_9BACL</name>
<reference evidence="4" key="1">
    <citation type="submission" date="2016-10" db="EMBL/GenBank/DDBJ databases">
        <authorList>
            <person name="Varghese N."/>
            <person name="Submissions S."/>
        </authorList>
    </citation>
    <scope>NUCLEOTIDE SEQUENCE [LARGE SCALE GENOMIC DNA]</scope>
    <source>
        <strain evidence="4">ATCC 700379</strain>
    </source>
</reference>
<accession>A0A1I2UNX7</accession>
<keyword evidence="1" id="KW-0808">Transferase</keyword>
<evidence type="ECO:0000259" key="2">
    <source>
        <dbReference type="PROSITE" id="PS51099"/>
    </source>
</evidence>
<dbReference type="PROSITE" id="PS51099">
    <property type="entry name" value="PTS_EIIB_TYPE_2"/>
    <property type="match status" value="1"/>
</dbReference>
<evidence type="ECO:0000313" key="4">
    <source>
        <dbReference type="Proteomes" id="UP000198752"/>
    </source>
</evidence>
<sequence length="99" mass="10591">MSVKVLVLCADGVATSTIALVALREAFEELDIQADFSQGRVADAAMTIEAGDFDFIISTAGMELDIESDIPILSGVPFLTGIGREQAFEQIAEIINKKK</sequence>
<dbReference type="InterPro" id="IPR003501">
    <property type="entry name" value="PTS_EIIB_2/3"/>
</dbReference>
<organism evidence="3 4">
    <name type="scientific">Sporolactobacillus nakayamae</name>
    <dbReference type="NCBI Taxonomy" id="269670"/>
    <lineage>
        <taxon>Bacteria</taxon>
        <taxon>Bacillati</taxon>
        <taxon>Bacillota</taxon>
        <taxon>Bacilli</taxon>
        <taxon>Bacillales</taxon>
        <taxon>Sporolactobacillaceae</taxon>
        <taxon>Sporolactobacillus</taxon>
    </lineage>
</organism>
<evidence type="ECO:0000256" key="1">
    <source>
        <dbReference type="ARBA" id="ARBA00022679"/>
    </source>
</evidence>
<dbReference type="SUPFAM" id="SSF52794">
    <property type="entry name" value="PTS system IIB component-like"/>
    <property type="match status" value="1"/>
</dbReference>
<feature type="domain" description="PTS EIIB type-2" evidence="2">
    <location>
        <begin position="3"/>
        <end position="99"/>
    </location>
</feature>
<dbReference type="AlphaFoldDB" id="A0A1I2UNX7"/>
<dbReference type="InterPro" id="IPR013011">
    <property type="entry name" value="PTS_EIIB_2"/>
</dbReference>
<dbReference type="Gene3D" id="3.40.50.2300">
    <property type="match status" value="1"/>
</dbReference>
<evidence type="ECO:0000313" key="3">
    <source>
        <dbReference type="EMBL" id="SFG78720.1"/>
    </source>
</evidence>
<proteinExistence type="predicted"/>
<dbReference type="GO" id="GO:0008982">
    <property type="term" value="F:protein-N(PI)-phosphohistidine-sugar phosphotransferase activity"/>
    <property type="evidence" value="ECO:0007669"/>
    <property type="project" value="InterPro"/>
</dbReference>
<dbReference type="GO" id="GO:0009401">
    <property type="term" value="P:phosphoenolpyruvate-dependent sugar phosphotransferase system"/>
    <property type="evidence" value="ECO:0007669"/>
    <property type="project" value="InterPro"/>
</dbReference>
<protein>
    <submittedName>
        <fullName evidence="3">PTS system, galactitol-specific IIB component</fullName>
    </submittedName>
</protein>
<dbReference type="InterPro" id="IPR036095">
    <property type="entry name" value="PTS_EIIB-like_sf"/>
</dbReference>
<dbReference type="Pfam" id="PF02302">
    <property type="entry name" value="PTS_IIB"/>
    <property type="match status" value="1"/>
</dbReference>
<dbReference type="Proteomes" id="UP000198752">
    <property type="component" value="Unassembled WGS sequence"/>
</dbReference>
<dbReference type="STRING" id="269670.SAMN02982927_02762"/>
<dbReference type="EMBL" id="FOOY01000022">
    <property type="protein sequence ID" value="SFG78720.1"/>
    <property type="molecule type" value="Genomic_DNA"/>
</dbReference>
<keyword evidence="4" id="KW-1185">Reference proteome</keyword>
<dbReference type="RefSeq" id="WP_093673929.1">
    <property type="nucleotide sequence ID" value="NZ_FOOY01000022.1"/>
</dbReference>
<gene>
    <name evidence="3" type="ORF">SAMN02982927_02762</name>
</gene>